<reference evidence="1 2" key="1">
    <citation type="submission" date="2019-07" db="EMBL/GenBank/DDBJ databases">
        <title>Genomic Encyclopedia of Archaeal and Bacterial Type Strains, Phase II (KMG-II): from individual species to whole genera.</title>
        <authorList>
            <person name="Goeker M."/>
        </authorList>
    </citation>
    <scope>NUCLEOTIDE SEQUENCE [LARGE SCALE GENOMIC DNA]</scope>
    <source>
        <strain evidence="1 2">ATCC BAA-1854</strain>
    </source>
</reference>
<dbReference type="EMBL" id="VLLI01000014">
    <property type="protein sequence ID" value="TWI95946.1"/>
    <property type="molecule type" value="Genomic_DNA"/>
</dbReference>
<organism evidence="1 2">
    <name type="scientific">Mucilaginibacter frigoritolerans</name>
    <dbReference type="NCBI Taxonomy" id="652788"/>
    <lineage>
        <taxon>Bacteria</taxon>
        <taxon>Pseudomonadati</taxon>
        <taxon>Bacteroidota</taxon>
        <taxon>Sphingobacteriia</taxon>
        <taxon>Sphingobacteriales</taxon>
        <taxon>Sphingobacteriaceae</taxon>
        <taxon>Mucilaginibacter</taxon>
    </lineage>
</organism>
<evidence type="ECO:0000313" key="2">
    <source>
        <dbReference type="Proteomes" id="UP000317010"/>
    </source>
</evidence>
<gene>
    <name evidence="1" type="ORF">JN11_04221</name>
</gene>
<accession>A0A562TS76</accession>
<evidence type="ECO:0008006" key="3">
    <source>
        <dbReference type="Google" id="ProtNLM"/>
    </source>
</evidence>
<keyword evidence="2" id="KW-1185">Reference proteome</keyword>
<dbReference type="Proteomes" id="UP000317010">
    <property type="component" value="Unassembled WGS sequence"/>
</dbReference>
<dbReference type="RefSeq" id="WP_144915718.1">
    <property type="nucleotide sequence ID" value="NZ_VLLI01000014.1"/>
</dbReference>
<comment type="caution">
    <text evidence="1">The sequence shown here is derived from an EMBL/GenBank/DDBJ whole genome shotgun (WGS) entry which is preliminary data.</text>
</comment>
<proteinExistence type="predicted"/>
<sequence>MKTILIINDNSPEAKHAAEFALTVAQKMQANIMLANTFVKTQKTVELVTVGSADKIMIESYQTSKLSELLKALNNKEIADFKPEIEELDISNMDESKLSEMINLNHTWMIIKGMSDTLPATVSDHNLNIHTVLNKVLCPLFLIPASWQIKDIERMVYIADLRYCRIEIVRYLAELARPLNADLSIAHTSAKGLPDMAEKYALAVFSDEICNNVKYERLLFNNIKEKDLSKTVDVLINGMHNDVLVMVNHRFHFEEILGRYITDTLPVHLSVPLLIFPY</sequence>
<evidence type="ECO:0000313" key="1">
    <source>
        <dbReference type="EMBL" id="TWI95946.1"/>
    </source>
</evidence>
<dbReference type="Gene3D" id="3.40.50.12370">
    <property type="match status" value="1"/>
</dbReference>
<dbReference type="OrthoDB" id="790059at2"/>
<dbReference type="AlphaFoldDB" id="A0A562TS76"/>
<name>A0A562TS76_9SPHI</name>
<protein>
    <recommendedName>
        <fullName evidence="3">Nucleotide-binding universal stress UspA family protein</fullName>
    </recommendedName>
</protein>